<gene>
    <name evidence="2" type="ORF">CAPTEDRAFT_204244</name>
</gene>
<dbReference type="Proteomes" id="UP000014760">
    <property type="component" value="Unassembled WGS sequence"/>
</dbReference>
<sequence length="391" mass="42015">MKMHFTASARGALLASVFVAAAGLLAGCASNSASPKSDEQQVSQRSDEFWVARLTHQAEKAYQYTPPSYRQIKDLERFRFEFSGLPVTGARTLESVSCNEARCVAKHKLVTSSPLSPNLAVPVYLEEIWIKEDDSSMKKNVLALSIAAMIGGLGFAGAASAAVTVNAKGEGHMLVLPYYTVQNGNSTAFQITNTDTTKAKAVKVRFRGGFNSDDILDFQVFLSPGDVWAAQIAKDADGLARLFTSDTSCTLPAKMNERKDGIPFVTTRLSNKNWDAKAKNAQTLEGYVEVIQMADIVNVDTDLVKRDSTTNKRNLYQNVKHVNGVAPCGSFIADELVKLKTAGLLELATANATPAAGDPVVVTDLGLRAPTVGTLSGSWYVIDVANSTTFS</sequence>
<keyword evidence="4" id="KW-1185">Reference proteome</keyword>
<proteinExistence type="predicted"/>
<dbReference type="EMBL" id="AMQN01041164">
    <property type="status" value="NOT_ANNOTATED_CDS"/>
    <property type="molecule type" value="Genomic_DNA"/>
</dbReference>
<evidence type="ECO:0000256" key="1">
    <source>
        <dbReference type="SAM" id="SignalP"/>
    </source>
</evidence>
<evidence type="ECO:0000313" key="3">
    <source>
        <dbReference type="EnsemblMetazoa" id="CapteP204244"/>
    </source>
</evidence>
<reference evidence="3" key="3">
    <citation type="submission" date="2015-06" db="UniProtKB">
        <authorList>
            <consortium name="EnsemblMetazoa"/>
        </authorList>
    </citation>
    <scope>IDENTIFICATION</scope>
</reference>
<reference evidence="2 4" key="2">
    <citation type="journal article" date="2013" name="Nature">
        <title>Insights into bilaterian evolution from three spiralian genomes.</title>
        <authorList>
            <person name="Simakov O."/>
            <person name="Marletaz F."/>
            <person name="Cho S.J."/>
            <person name="Edsinger-Gonzales E."/>
            <person name="Havlak P."/>
            <person name="Hellsten U."/>
            <person name="Kuo D.H."/>
            <person name="Larsson T."/>
            <person name="Lv J."/>
            <person name="Arendt D."/>
            <person name="Savage R."/>
            <person name="Osoegawa K."/>
            <person name="de Jong P."/>
            <person name="Grimwood J."/>
            <person name="Chapman J.A."/>
            <person name="Shapiro H."/>
            <person name="Aerts A."/>
            <person name="Otillar R.P."/>
            <person name="Terry A.Y."/>
            <person name="Boore J.L."/>
            <person name="Grigoriev I.V."/>
            <person name="Lindberg D.R."/>
            <person name="Seaver E.C."/>
            <person name="Weisblat D.A."/>
            <person name="Putnam N.H."/>
            <person name="Rokhsar D.S."/>
        </authorList>
    </citation>
    <scope>NUCLEOTIDE SEQUENCE</scope>
    <source>
        <strain evidence="2 4">I ESC-2004</strain>
    </source>
</reference>
<dbReference type="HOGENOM" id="CLU_707091_0_0_1"/>
<dbReference type="AlphaFoldDB" id="R7V3L9"/>
<feature type="signal peptide" evidence="1">
    <location>
        <begin position="1"/>
        <end position="30"/>
    </location>
</feature>
<feature type="chain" id="PRO_5008788677" description="Lipoprotein" evidence="1">
    <location>
        <begin position="31"/>
        <end position="391"/>
    </location>
</feature>
<protein>
    <recommendedName>
        <fullName evidence="5">Lipoprotein</fullName>
    </recommendedName>
</protein>
<dbReference type="EnsemblMetazoa" id="CapteT204244">
    <property type="protein sequence ID" value="CapteP204244"/>
    <property type="gene ID" value="CapteG204244"/>
</dbReference>
<evidence type="ECO:0000313" key="2">
    <source>
        <dbReference type="EMBL" id="ELU10400.1"/>
    </source>
</evidence>
<keyword evidence="1" id="KW-0732">Signal</keyword>
<reference evidence="4" key="1">
    <citation type="submission" date="2012-12" db="EMBL/GenBank/DDBJ databases">
        <authorList>
            <person name="Hellsten U."/>
            <person name="Grimwood J."/>
            <person name="Chapman J.A."/>
            <person name="Shapiro H."/>
            <person name="Aerts A."/>
            <person name="Otillar R.P."/>
            <person name="Terry A.Y."/>
            <person name="Boore J.L."/>
            <person name="Simakov O."/>
            <person name="Marletaz F."/>
            <person name="Cho S.-J."/>
            <person name="Edsinger-Gonzales E."/>
            <person name="Havlak P."/>
            <person name="Kuo D.-H."/>
            <person name="Larsson T."/>
            <person name="Lv J."/>
            <person name="Arendt D."/>
            <person name="Savage R."/>
            <person name="Osoegawa K."/>
            <person name="de Jong P."/>
            <person name="Lindberg D.R."/>
            <person name="Seaver E.C."/>
            <person name="Weisblat D.A."/>
            <person name="Putnam N.H."/>
            <person name="Grigoriev I.V."/>
            <person name="Rokhsar D.S."/>
        </authorList>
    </citation>
    <scope>NUCLEOTIDE SEQUENCE</scope>
    <source>
        <strain evidence="4">I ESC-2004</strain>
    </source>
</reference>
<evidence type="ECO:0008006" key="5">
    <source>
        <dbReference type="Google" id="ProtNLM"/>
    </source>
</evidence>
<organism evidence="2">
    <name type="scientific">Capitella teleta</name>
    <name type="common">Polychaete worm</name>
    <dbReference type="NCBI Taxonomy" id="283909"/>
    <lineage>
        <taxon>Eukaryota</taxon>
        <taxon>Metazoa</taxon>
        <taxon>Spiralia</taxon>
        <taxon>Lophotrochozoa</taxon>
        <taxon>Annelida</taxon>
        <taxon>Polychaeta</taxon>
        <taxon>Sedentaria</taxon>
        <taxon>Scolecida</taxon>
        <taxon>Capitellidae</taxon>
        <taxon>Capitella</taxon>
    </lineage>
</organism>
<dbReference type="PROSITE" id="PS51257">
    <property type="entry name" value="PROKAR_LIPOPROTEIN"/>
    <property type="match status" value="1"/>
</dbReference>
<evidence type="ECO:0000313" key="4">
    <source>
        <dbReference type="Proteomes" id="UP000014760"/>
    </source>
</evidence>
<accession>R7V3L9</accession>
<dbReference type="EMBL" id="KB297540">
    <property type="protein sequence ID" value="ELU10400.1"/>
    <property type="molecule type" value="Genomic_DNA"/>
</dbReference>
<feature type="non-terminal residue" evidence="2">
    <location>
        <position position="391"/>
    </location>
</feature>
<name>R7V3L9_CAPTE</name>